<dbReference type="NCBIfam" id="TIGR04183">
    <property type="entry name" value="Por_Secre_tail"/>
    <property type="match status" value="1"/>
</dbReference>
<evidence type="ECO:0000313" key="4">
    <source>
        <dbReference type="Proteomes" id="UP000184233"/>
    </source>
</evidence>
<dbReference type="Proteomes" id="UP000184233">
    <property type="component" value="Unassembled WGS sequence"/>
</dbReference>
<organism evidence="3 4">
    <name type="scientific">Candidatus Kapaibacterium thiocyanatum</name>
    <dbReference type="NCBI Taxonomy" id="1895771"/>
    <lineage>
        <taxon>Bacteria</taxon>
        <taxon>Pseudomonadati</taxon>
        <taxon>Candidatus Kapaibacteriota</taxon>
        <taxon>Candidatus Kapaibacteriia</taxon>
        <taxon>Candidatus Kapaibacteriales</taxon>
        <taxon>Candidatus Kapaibacteriaceae</taxon>
        <taxon>Candidatus Kapaibacterium</taxon>
    </lineage>
</organism>
<dbReference type="EMBL" id="MKVH01000008">
    <property type="protein sequence ID" value="OJX59937.1"/>
    <property type="molecule type" value="Genomic_DNA"/>
</dbReference>
<dbReference type="AlphaFoldDB" id="A0A1M3L3K8"/>
<evidence type="ECO:0000259" key="2">
    <source>
        <dbReference type="Pfam" id="PF18962"/>
    </source>
</evidence>
<evidence type="ECO:0000256" key="1">
    <source>
        <dbReference type="SAM" id="SignalP"/>
    </source>
</evidence>
<accession>A0A1M3L3K8</accession>
<dbReference type="Pfam" id="PF18962">
    <property type="entry name" value="Por_Secre_tail"/>
    <property type="match status" value="1"/>
</dbReference>
<proteinExistence type="predicted"/>
<sequence length="577" mass="65140">MAIAARMSTCLISGFLFIASSYARSQTFGDECQPWVRPVTTHPDEPVARPGDSLNLFDWRRAVWPVNAYQRINHGDRIDVVDIDSIPAPSHDVVNRQLPGIVDPDVLNPDLGWELIRLHDGVKPGNDRRFRTPCVTALFYNRYSGIIRPMFYFVELHDKRFDLLSCEMSIHVSDGPTPSFVIVDALNEEALDSNMLVDIRYTKHRSIAAPLEVNERAWIYEDFPTAYDPCACNQATTVFFTNIWRSVESVVRNDSLLRITYGPYRFADVGTYTPGSRPDLRSDYLASRIPFYDAPLGLWNLLRTPRIRLVQYDSVAINTGEHTVSGRLLLQESLQQTVNDHVFRTDVPIRNVMAYILTIRGEVAGMTGLRRVNDSLYVTDDIDAECANAIPYRFSFVPRDTCTITSARLAIRPTLHSRYTDRIGEVSPEKFFASILIHTDSLAPSSICAGVVRPTPDDLASFCSSPVYMQRSRLRRANLPLADTIMLRREIERSLHVYPNPTVDDVTIKVRTSIGEQIDRIWLVDLTGKTIAVIALDPTMSTSSTMTFRTADIASGTYHLLVTTSQRTMGTTLVIRH</sequence>
<keyword evidence="1" id="KW-0732">Signal</keyword>
<feature type="domain" description="Secretion system C-terminal sorting" evidence="2">
    <location>
        <begin position="497"/>
        <end position="575"/>
    </location>
</feature>
<evidence type="ECO:0000313" key="3">
    <source>
        <dbReference type="EMBL" id="OJX59937.1"/>
    </source>
</evidence>
<protein>
    <recommendedName>
        <fullName evidence="2">Secretion system C-terminal sorting domain-containing protein</fullName>
    </recommendedName>
</protein>
<gene>
    <name evidence="3" type="ORF">BGO89_08025</name>
</gene>
<name>A0A1M3L3K8_9BACT</name>
<reference evidence="3 4" key="1">
    <citation type="submission" date="2016-09" db="EMBL/GenBank/DDBJ databases">
        <title>Genome-resolved meta-omics ties microbial dynamics to process performance in biotechnology for thiocyanate degradation.</title>
        <authorList>
            <person name="Kantor R.S."/>
            <person name="Huddy R.J."/>
            <person name="Iyer R."/>
            <person name="Thomas B.C."/>
            <person name="Brown C.T."/>
            <person name="Anantharaman K."/>
            <person name="Tringe S."/>
            <person name="Hettich R.L."/>
            <person name="Harrison S.T."/>
            <person name="Banfield J.F."/>
        </authorList>
    </citation>
    <scope>NUCLEOTIDE SEQUENCE [LARGE SCALE GENOMIC DNA]</scope>
    <source>
        <strain evidence="3">59-99</strain>
    </source>
</reference>
<feature type="chain" id="PRO_5013109850" description="Secretion system C-terminal sorting domain-containing protein" evidence="1">
    <location>
        <begin position="26"/>
        <end position="577"/>
    </location>
</feature>
<feature type="signal peptide" evidence="1">
    <location>
        <begin position="1"/>
        <end position="25"/>
    </location>
</feature>
<comment type="caution">
    <text evidence="3">The sequence shown here is derived from an EMBL/GenBank/DDBJ whole genome shotgun (WGS) entry which is preliminary data.</text>
</comment>
<dbReference type="InterPro" id="IPR026444">
    <property type="entry name" value="Secre_tail"/>
</dbReference>